<dbReference type="PROSITE" id="PS52029">
    <property type="entry name" value="LD_TPASE"/>
    <property type="match status" value="1"/>
</dbReference>
<dbReference type="Pfam" id="PF03734">
    <property type="entry name" value="YkuD"/>
    <property type="match status" value="1"/>
</dbReference>
<feature type="domain" description="L,D-TPase catalytic" evidence="10">
    <location>
        <begin position="1"/>
        <end position="157"/>
    </location>
</feature>
<dbReference type="RefSeq" id="WP_133883454.1">
    <property type="nucleotide sequence ID" value="NZ_MWIN01000013.1"/>
</dbReference>
<dbReference type="InterPro" id="IPR050979">
    <property type="entry name" value="LD-transpeptidase"/>
</dbReference>
<evidence type="ECO:0000256" key="8">
    <source>
        <dbReference type="ARBA" id="ARBA00023316"/>
    </source>
</evidence>
<evidence type="ECO:0000313" key="12">
    <source>
        <dbReference type="Proteomes" id="UP000295341"/>
    </source>
</evidence>
<evidence type="ECO:0000256" key="7">
    <source>
        <dbReference type="ARBA" id="ARBA00022984"/>
    </source>
</evidence>
<feature type="active site" description="Nucleophile" evidence="9">
    <location>
        <position position="133"/>
    </location>
</feature>
<evidence type="ECO:0000256" key="4">
    <source>
        <dbReference type="ARBA" id="ARBA00022679"/>
    </source>
</evidence>
<evidence type="ECO:0000259" key="10">
    <source>
        <dbReference type="PROSITE" id="PS52029"/>
    </source>
</evidence>
<evidence type="ECO:0000256" key="6">
    <source>
        <dbReference type="ARBA" id="ARBA00022960"/>
    </source>
</evidence>
<dbReference type="GO" id="GO:0071555">
    <property type="term" value="P:cell wall organization"/>
    <property type="evidence" value="ECO:0007669"/>
    <property type="project" value="UniProtKB-UniRule"/>
</dbReference>
<dbReference type="AlphaFoldDB" id="A0A4R7NXN0"/>
<dbReference type="Proteomes" id="UP000295341">
    <property type="component" value="Unassembled WGS sequence"/>
</dbReference>
<evidence type="ECO:0000256" key="1">
    <source>
        <dbReference type="ARBA" id="ARBA00004752"/>
    </source>
</evidence>
<evidence type="ECO:0000313" key="11">
    <source>
        <dbReference type="EMBL" id="TDU25878.1"/>
    </source>
</evidence>
<dbReference type="GO" id="GO:0018104">
    <property type="term" value="P:peptidoglycan-protein cross-linking"/>
    <property type="evidence" value="ECO:0007669"/>
    <property type="project" value="TreeGrafter"/>
</dbReference>
<keyword evidence="12" id="KW-1185">Reference proteome</keyword>
<keyword evidence="3" id="KW-0328">Glycosyltransferase</keyword>
<evidence type="ECO:0000256" key="9">
    <source>
        <dbReference type="PROSITE-ProRule" id="PRU01373"/>
    </source>
</evidence>
<gene>
    <name evidence="11" type="ORF">DFR24_4323</name>
</gene>
<evidence type="ECO:0000256" key="3">
    <source>
        <dbReference type="ARBA" id="ARBA00022676"/>
    </source>
</evidence>
<dbReference type="GO" id="GO:0005576">
    <property type="term" value="C:extracellular region"/>
    <property type="evidence" value="ECO:0007669"/>
    <property type="project" value="TreeGrafter"/>
</dbReference>
<evidence type="ECO:0000256" key="5">
    <source>
        <dbReference type="ARBA" id="ARBA00022801"/>
    </source>
</evidence>
<dbReference type="EMBL" id="SOBT01000011">
    <property type="protein sequence ID" value="TDU25878.1"/>
    <property type="molecule type" value="Genomic_DNA"/>
</dbReference>
<dbReference type="GO" id="GO:0008360">
    <property type="term" value="P:regulation of cell shape"/>
    <property type="evidence" value="ECO:0007669"/>
    <property type="project" value="UniProtKB-UniRule"/>
</dbReference>
<dbReference type="InterPro" id="IPR005490">
    <property type="entry name" value="LD_TPept_cat_dom"/>
</dbReference>
<protein>
    <submittedName>
        <fullName evidence="11">L,D-transpeptidase-like protein</fullName>
    </submittedName>
</protein>
<keyword evidence="7 9" id="KW-0573">Peptidoglycan synthesis</keyword>
<dbReference type="OrthoDB" id="9787225at2"/>
<dbReference type="GO" id="GO:0016757">
    <property type="term" value="F:glycosyltransferase activity"/>
    <property type="evidence" value="ECO:0007669"/>
    <property type="project" value="UniProtKB-KW"/>
</dbReference>
<dbReference type="GO" id="GO:0071972">
    <property type="term" value="F:peptidoglycan L,D-transpeptidase activity"/>
    <property type="evidence" value="ECO:0007669"/>
    <property type="project" value="TreeGrafter"/>
</dbReference>
<comment type="pathway">
    <text evidence="1 9">Cell wall biogenesis; peptidoglycan biosynthesis.</text>
</comment>
<dbReference type="PANTHER" id="PTHR30582">
    <property type="entry name" value="L,D-TRANSPEPTIDASE"/>
    <property type="match status" value="1"/>
</dbReference>
<dbReference type="CDD" id="cd16913">
    <property type="entry name" value="YkuD_like"/>
    <property type="match status" value="1"/>
</dbReference>
<organism evidence="11 12">
    <name type="scientific">Panacagrimonas perspica</name>
    <dbReference type="NCBI Taxonomy" id="381431"/>
    <lineage>
        <taxon>Bacteria</taxon>
        <taxon>Pseudomonadati</taxon>
        <taxon>Pseudomonadota</taxon>
        <taxon>Gammaproteobacteria</taxon>
        <taxon>Nevskiales</taxon>
        <taxon>Nevskiaceae</taxon>
        <taxon>Panacagrimonas</taxon>
    </lineage>
</organism>
<keyword evidence="4" id="KW-0808">Transferase</keyword>
<sequence length="158" mass="17634">MHIEIDLGRQRLQLWNEGRVLRECLVSTGANGIGEINGSGCTPRGRHVIRAKVGDGAAAGTLFTRRRPTGEIWSPELHAKFPGRDWILTRILWLSGTERGRNRLGCVDTFRRYIYLHGTPPTTRLGIPGSKGCIRVANNDIVELYDRLPIGAEVNLHE</sequence>
<evidence type="ECO:0000256" key="2">
    <source>
        <dbReference type="ARBA" id="ARBA00005992"/>
    </source>
</evidence>
<keyword evidence="8 9" id="KW-0961">Cell wall biogenesis/degradation</keyword>
<keyword evidence="5" id="KW-0378">Hydrolase</keyword>
<reference evidence="11 12" key="1">
    <citation type="submission" date="2019-03" db="EMBL/GenBank/DDBJ databases">
        <title>Genomic Encyclopedia of Type Strains, Phase IV (KMG-IV): sequencing the most valuable type-strain genomes for metagenomic binning, comparative biology and taxonomic classification.</title>
        <authorList>
            <person name="Goeker M."/>
        </authorList>
    </citation>
    <scope>NUCLEOTIDE SEQUENCE [LARGE SCALE GENOMIC DNA]</scope>
    <source>
        <strain evidence="11 12">DSM 26377</strain>
    </source>
</reference>
<dbReference type="InterPro" id="IPR038063">
    <property type="entry name" value="Transpep_catalytic_dom"/>
</dbReference>
<proteinExistence type="inferred from homology"/>
<feature type="active site" description="Proton donor/acceptor" evidence="9">
    <location>
        <position position="117"/>
    </location>
</feature>
<comment type="caution">
    <text evidence="11">The sequence shown here is derived from an EMBL/GenBank/DDBJ whole genome shotgun (WGS) entry which is preliminary data.</text>
</comment>
<accession>A0A4R7NXN0</accession>
<name>A0A4R7NXN0_9GAMM</name>
<dbReference type="PANTHER" id="PTHR30582:SF24">
    <property type="entry name" value="L,D-TRANSPEPTIDASE ERFK_SRFK-RELATED"/>
    <property type="match status" value="1"/>
</dbReference>
<comment type="similarity">
    <text evidence="2">Belongs to the YkuD family.</text>
</comment>
<keyword evidence="6 9" id="KW-0133">Cell shape</keyword>
<dbReference type="Gene3D" id="2.40.440.10">
    <property type="entry name" value="L,D-transpeptidase catalytic domain-like"/>
    <property type="match status" value="1"/>
</dbReference>
<dbReference type="SUPFAM" id="SSF141523">
    <property type="entry name" value="L,D-transpeptidase catalytic domain-like"/>
    <property type="match status" value="1"/>
</dbReference>
<dbReference type="UniPathway" id="UPA00219"/>